<comment type="caution">
    <text evidence="1">The sequence shown here is derived from an EMBL/GenBank/DDBJ whole genome shotgun (WGS) entry which is preliminary data.</text>
</comment>
<evidence type="ECO:0000313" key="2">
    <source>
        <dbReference type="Proteomes" id="UP001066276"/>
    </source>
</evidence>
<evidence type="ECO:0008006" key="3">
    <source>
        <dbReference type="Google" id="ProtNLM"/>
    </source>
</evidence>
<accession>A0AAV7KZN5</accession>
<protein>
    <recommendedName>
        <fullName evidence="3">Reverse transcriptase zinc-binding domain-containing protein</fullName>
    </recommendedName>
</protein>
<evidence type="ECO:0000313" key="1">
    <source>
        <dbReference type="EMBL" id="KAJ1082518.1"/>
    </source>
</evidence>
<sequence length="109" mass="12882">EHLKSVYWSHVRNNYLLCTSYGRLTSQFLDFKWYPYFEPFLDLISDQLSKSLYVRFRYGCLPLKSFTSPWCSTSLTDQCPSCNGSAETVVHFMFICPAYGLARRKWLRP</sequence>
<dbReference type="Proteomes" id="UP001066276">
    <property type="component" value="Chromosome 12"/>
</dbReference>
<name>A0AAV7KZN5_PLEWA</name>
<dbReference type="EMBL" id="JANPWB010000016">
    <property type="protein sequence ID" value="KAJ1082518.1"/>
    <property type="molecule type" value="Genomic_DNA"/>
</dbReference>
<keyword evidence="2" id="KW-1185">Reference proteome</keyword>
<gene>
    <name evidence="1" type="ORF">NDU88_002683</name>
</gene>
<feature type="non-terminal residue" evidence="1">
    <location>
        <position position="109"/>
    </location>
</feature>
<proteinExistence type="predicted"/>
<feature type="non-terminal residue" evidence="1">
    <location>
        <position position="1"/>
    </location>
</feature>
<organism evidence="1 2">
    <name type="scientific">Pleurodeles waltl</name>
    <name type="common">Iberian ribbed newt</name>
    <dbReference type="NCBI Taxonomy" id="8319"/>
    <lineage>
        <taxon>Eukaryota</taxon>
        <taxon>Metazoa</taxon>
        <taxon>Chordata</taxon>
        <taxon>Craniata</taxon>
        <taxon>Vertebrata</taxon>
        <taxon>Euteleostomi</taxon>
        <taxon>Amphibia</taxon>
        <taxon>Batrachia</taxon>
        <taxon>Caudata</taxon>
        <taxon>Salamandroidea</taxon>
        <taxon>Salamandridae</taxon>
        <taxon>Pleurodelinae</taxon>
        <taxon>Pleurodeles</taxon>
    </lineage>
</organism>
<dbReference type="AlphaFoldDB" id="A0AAV7KZN5"/>
<reference evidence="1" key="1">
    <citation type="journal article" date="2022" name="bioRxiv">
        <title>Sequencing and chromosome-scale assembly of the giantPleurodeles waltlgenome.</title>
        <authorList>
            <person name="Brown T."/>
            <person name="Elewa A."/>
            <person name="Iarovenko S."/>
            <person name="Subramanian E."/>
            <person name="Araus A.J."/>
            <person name="Petzold A."/>
            <person name="Susuki M."/>
            <person name="Suzuki K.-i.T."/>
            <person name="Hayashi T."/>
            <person name="Toyoda A."/>
            <person name="Oliveira C."/>
            <person name="Osipova E."/>
            <person name="Leigh N.D."/>
            <person name="Simon A."/>
            <person name="Yun M.H."/>
        </authorList>
    </citation>
    <scope>NUCLEOTIDE SEQUENCE</scope>
    <source>
        <strain evidence="1">20211129_DDA</strain>
        <tissue evidence="1">Liver</tissue>
    </source>
</reference>